<dbReference type="SUPFAM" id="SSF48371">
    <property type="entry name" value="ARM repeat"/>
    <property type="match status" value="1"/>
</dbReference>
<feature type="compositionally biased region" description="Polar residues" evidence="12">
    <location>
        <begin position="698"/>
        <end position="710"/>
    </location>
</feature>
<evidence type="ECO:0000256" key="7">
    <source>
        <dbReference type="ARBA" id="ARBA00023034"/>
    </source>
</evidence>
<dbReference type="SMART" id="SM01355">
    <property type="entry name" value="AP3B1_C"/>
    <property type="match status" value="1"/>
</dbReference>
<evidence type="ECO:0000256" key="3">
    <source>
        <dbReference type="ARBA" id="ARBA00006613"/>
    </source>
</evidence>
<protein>
    <recommendedName>
        <fullName evidence="11">AP-3 complex subunit beta</fullName>
    </recommendedName>
</protein>
<evidence type="ECO:0000256" key="10">
    <source>
        <dbReference type="ARBA" id="ARBA00023570"/>
    </source>
</evidence>
<name>A0A833R0J9_9POAL</name>
<comment type="similarity">
    <text evidence="3 11">Belongs to the adaptor complexes large subunit family.</text>
</comment>
<dbReference type="InterPro" id="IPR056314">
    <property type="entry name" value="AP3B1/2_C"/>
</dbReference>
<keyword evidence="15" id="KW-1185">Reference proteome</keyword>
<evidence type="ECO:0000256" key="5">
    <source>
        <dbReference type="ARBA" id="ARBA00022553"/>
    </source>
</evidence>
<comment type="caution">
    <text evidence="14">The sequence shown here is derived from an EMBL/GenBank/DDBJ whole genome shotgun (WGS) entry which is preliminary data.</text>
</comment>
<dbReference type="InterPro" id="IPR016024">
    <property type="entry name" value="ARM-type_fold"/>
</dbReference>
<comment type="function">
    <text evidence="10">Subunit of non-clathrin- and clathrin-associated adaptor protein complex 3 (AP-3) that plays a role in protein sorting in the late-Golgi/trans-Golgi network (TGN) and/or endosomes. The AP complexes mediate both the recruitment of clathrin to membranes and the recognition of sorting signals within the cytosolic tails of transmembrane cargo molecules. AP-3 appears to be involved in the sorting of a subset of transmembrane proteins targeted to lysosomes and lysosome-related organelles. In concert with the BLOC-1 complex, AP-3 is required to target cargos into vesicles assembled at cell bodies for delivery into neurites and nerve terminals.</text>
</comment>
<dbReference type="OrthoDB" id="10254310at2759"/>
<dbReference type="AlphaFoldDB" id="A0A833R0J9"/>
<dbReference type="GO" id="GO:0006886">
    <property type="term" value="P:intracellular protein transport"/>
    <property type="evidence" value="ECO:0007669"/>
    <property type="project" value="InterPro"/>
</dbReference>
<sequence>MMLPQMGAAAESLSKASSLVLRIGTDAHLYDDPDDVSIRPLLESRYDSERADALKRLLALIAQGADVSHYFPQVVKNVASHSLEVKKLVYLYLLHYAEKRQNEALLSINCFQKDLSDMNPLVRAWALRAMTGIRLQVVSPLLLAAITKCARDPSPYVRKCAAFALPKLYNLHQEENSTLEELVDVLLRDNSPAVVGSASVAFNTICPNNHALIAKHFRRLCEALPDVEEWSQIILIDILLRYTVARHGLVRESVLFANVAHDSNFCSIMSKCYVEGPELGSGDGSGFEESNLVTCKDEDVDILLRCTAPLLWSQNSAVVLAAAGVHWIMGPAEEVKKIVKPVLFLLRSSSDAKYVVLCNILAFAKAVPSLFDSFYEDFFISSSDSYQIRTVKLEILSTIATESSVPFIFEEFQDYIRDPDRRFVADTVAVIGFIAKRLPLLASTSLEGLLTLVFSEPLVGSSYQIEEENAVLVQAIISVKSILKQDPYSHEKVIVRLVRNLDKIKNSAARALIIWIFGEYSSLGIVIPKIAPTVLKHLAWSFPSDEVEAKLQILNTCAKVIAKTKGENEDSTLFKKILNYILQLATVDLNYDVRDRARFISNLVGHEIKDNLDIYRDLTENMFCTKPSASPYPSTNFRVYLPGSLSQVVSHAAPGYTPLPKPGSAVIEIPNMGLSNSSGIDESEGSSLEYSTEDSRSGYETGTEETSQNGDYEESPLVNISEANIDQEPPSQEDMSNFVSTDLSEMISRSALESWLDEKPSFSDGSIGQSQSQSQTVSTSNARVSFNDRKFKLKPRKSHVLLDPANSDGLRVSYSFSTEVSSVSPLLVCVDVLFENFATEPLRNINIKFVEASGSSMAEPIDQVLEDSTRMVSPDKIPSLLPMEEIPLLSQNETVKRVLQVRLQHHLLPLKLHVLCNGKMHLGKLWPDIAYFLRPLSLDLNSFVEKERQLPGMFECSRRCTFNDHLEELEQNEKSSVNADKNLAVAHCFAVKILSNSNFHLVSMDMPISFRPDDMSGLCLRFAGEVLNSSKPCLITVITHGSLAEPLDVTVKVNSEDTVFGLNLLNRLVTIVQ</sequence>
<keyword evidence="4 11" id="KW-0813">Transport</keyword>
<keyword evidence="8 11" id="KW-0472">Membrane</keyword>
<evidence type="ECO:0000256" key="12">
    <source>
        <dbReference type="SAM" id="MobiDB-lite"/>
    </source>
</evidence>
<dbReference type="InterPro" id="IPR026739">
    <property type="entry name" value="AP_beta"/>
</dbReference>
<evidence type="ECO:0000256" key="6">
    <source>
        <dbReference type="ARBA" id="ARBA00022927"/>
    </source>
</evidence>
<dbReference type="InterPro" id="IPR011989">
    <property type="entry name" value="ARM-like"/>
</dbReference>
<comment type="subcellular location">
    <subcellularLocation>
        <location evidence="1">Cytoplasmic vesicle</location>
        <location evidence="1">Clathrin-coated vesicle membrane</location>
        <topology evidence="1">Peripheral membrane protein</topology>
        <orientation evidence="1">Cytoplasmic side</orientation>
    </subcellularLocation>
    <subcellularLocation>
        <location evidence="2">Golgi apparatus</location>
    </subcellularLocation>
</comment>
<evidence type="ECO:0000256" key="11">
    <source>
        <dbReference type="PIRNR" id="PIRNR037096"/>
    </source>
</evidence>
<organism evidence="14 15">
    <name type="scientific">Carex littledalei</name>
    <dbReference type="NCBI Taxonomy" id="544730"/>
    <lineage>
        <taxon>Eukaryota</taxon>
        <taxon>Viridiplantae</taxon>
        <taxon>Streptophyta</taxon>
        <taxon>Embryophyta</taxon>
        <taxon>Tracheophyta</taxon>
        <taxon>Spermatophyta</taxon>
        <taxon>Magnoliopsida</taxon>
        <taxon>Liliopsida</taxon>
        <taxon>Poales</taxon>
        <taxon>Cyperaceae</taxon>
        <taxon>Cyperoideae</taxon>
        <taxon>Cariceae</taxon>
        <taxon>Carex</taxon>
        <taxon>Carex subgen. Euthyceras</taxon>
    </lineage>
</organism>
<dbReference type="GO" id="GO:0030665">
    <property type="term" value="C:clathrin-coated vesicle membrane"/>
    <property type="evidence" value="ECO:0007669"/>
    <property type="project" value="UniProtKB-SubCell"/>
</dbReference>
<evidence type="ECO:0000256" key="9">
    <source>
        <dbReference type="ARBA" id="ARBA00023329"/>
    </source>
</evidence>
<dbReference type="InterPro" id="IPR029390">
    <property type="entry name" value="AP3B_C"/>
</dbReference>
<reference evidence="14" key="1">
    <citation type="submission" date="2020-01" db="EMBL/GenBank/DDBJ databases">
        <title>Genome sequence of Kobresia littledalei, the first chromosome-level genome in the family Cyperaceae.</title>
        <authorList>
            <person name="Qu G."/>
        </authorList>
    </citation>
    <scope>NUCLEOTIDE SEQUENCE</scope>
    <source>
        <strain evidence="14">C.B.Clarke</strain>
        <tissue evidence="14">Leaf</tissue>
    </source>
</reference>
<proteinExistence type="inferred from homology"/>
<dbReference type="EMBL" id="SWLB01000013">
    <property type="protein sequence ID" value="KAF3330497.1"/>
    <property type="molecule type" value="Genomic_DNA"/>
</dbReference>
<evidence type="ECO:0000256" key="8">
    <source>
        <dbReference type="ARBA" id="ARBA00023136"/>
    </source>
</evidence>
<evidence type="ECO:0000256" key="1">
    <source>
        <dbReference type="ARBA" id="ARBA00004145"/>
    </source>
</evidence>
<dbReference type="Pfam" id="PF01602">
    <property type="entry name" value="Adaptin_N"/>
    <property type="match status" value="1"/>
</dbReference>
<dbReference type="Pfam" id="PF24080">
    <property type="entry name" value="AP3B1_C_2"/>
    <property type="match status" value="1"/>
</dbReference>
<accession>A0A833R0J9</accession>
<dbReference type="PANTHER" id="PTHR11134">
    <property type="entry name" value="ADAPTOR COMPLEX SUBUNIT BETA FAMILY MEMBER"/>
    <property type="match status" value="1"/>
</dbReference>
<keyword evidence="9" id="KW-0968">Cytoplasmic vesicle</keyword>
<keyword evidence="7" id="KW-0333">Golgi apparatus</keyword>
<dbReference type="PIRSF" id="PIRSF037096">
    <property type="entry name" value="AP3_complex_beta"/>
    <property type="match status" value="1"/>
</dbReference>
<dbReference type="InterPro" id="IPR002553">
    <property type="entry name" value="Clathrin/coatomer_adapt-like_N"/>
</dbReference>
<feature type="region of interest" description="Disordered" evidence="12">
    <location>
        <begin position="760"/>
        <end position="781"/>
    </location>
</feature>
<evidence type="ECO:0000313" key="14">
    <source>
        <dbReference type="EMBL" id="KAF3330497.1"/>
    </source>
</evidence>
<feature type="compositionally biased region" description="Polar residues" evidence="12">
    <location>
        <begin position="675"/>
        <end position="690"/>
    </location>
</feature>
<evidence type="ECO:0000259" key="13">
    <source>
        <dbReference type="SMART" id="SM01355"/>
    </source>
</evidence>
<keyword evidence="5" id="KW-0597">Phosphoprotein</keyword>
<evidence type="ECO:0000313" key="15">
    <source>
        <dbReference type="Proteomes" id="UP000623129"/>
    </source>
</evidence>
<dbReference type="GO" id="GO:0030123">
    <property type="term" value="C:AP-3 adaptor complex"/>
    <property type="evidence" value="ECO:0007669"/>
    <property type="project" value="UniProtKB-UniRule"/>
</dbReference>
<evidence type="ECO:0000256" key="2">
    <source>
        <dbReference type="ARBA" id="ARBA00004555"/>
    </source>
</evidence>
<dbReference type="Proteomes" id="UP000623129">
    <property type="component" value="Unassembled WGS sequence"/>
</dbReference>
<keyword evidence="6 11" id="KW-0653">Protein transport</keyword>
<dbReference type="InterPro" id="IPR026740">
    <property type="entry name" value="AP3_beta"/>
</dbReference>
<feature type="domain" description="AP-3 complex subunit beta C-terminal" evidence="13">
    <location>
        <begin position="748"/>
        <end position="908"/>
    </location>
</feature>
<feature type="region of interest" description="Disordered" evidence="12">
    <location>
        <begin position="675"/>
        <end position="714"/>
    </location>
</feature>
<dbReference type="GO" id="GO:0005794">
    <property type="term" value="C:Golgi apparatus"/>
    <property type="evidence" value="ECO:0007669"/>
    <property type="project" value="UniProtKB-SubCell"/>
</dbReference>
<gene>
    <name evidence="14" type="ORF">FCM35_KLT03851</name>
</gene>
<evidence type="ECO:0000256" key="4">
    <source>
        <dbReference type="ARBA" id="ARBA00022448"/>
    </source>
</evidence>
<feature type="compositionally biased region" description="Low complexity" evidence="12">
    <location>
        <begin position="762"/>
        <end position="780"/>
    </location>
</feature>
<dbReference type="GO" id="GO:0016192">
    <property type="term" value="P:vesicle-mediated transport"/>
    <property type="evidence" value="ECO:0007669"/>
    <property type="project" value="InterPro"/>
</dbReference>
<dbReference type="Gene3D" id="1.25.10.10">
    <property type="entry name" value="Leucine-rich Repeat Variant"/>
    <property type="match status" value="1"/>
</dbReference>